<evidence type="ECO:0000256" key="2">
    <source>
        <dbReference type="ARBA" id="ARBA00022747"/>
    </source>
</evidence>
<reference evidence="5 6" key="1">
    <citation type="submission" date="2017-06" db="EMBL/GenBank/DDBJ databases">
        <title>Draft genome sequence of Fusobacterium nucleatum subsp. polymorphum KCOM 1002 (=ChDC F175).</title>
        <authorList>
            <person name="Kook J.-K."/>
            <person name="Park S.-N."/>
            <person name="Lim Y.K."/>
            <person name="Roh H."/>
        </authorList>
    </citation>
    <scope>NUCLEOTIDE SEQUENCE [LARGE SCALE GENOMIC DNA]</scope>
    <source>
        <strain evidence="6">KCOM 1002 (ChDC F175)</strain>
    </source>
</reference>
<name>A0A2C6AWS2_FUSNP</name>
<dbReference type="Pfam" id="PF01420">
    <property type="entry name" value="Methylase_S"/>
    <property type="match status" value="2"/>
</dbReference>
<accession>A0A2C6AWS2</accession>
<dbReference type="PANTHER" id="PTHR43140">
    <property type="entry name" value="TYPE-1 RESTRICTION ENZYME ECOKI SPECIFICITY PROTEIN"/>
    <property type="match status" value="1"/>
</dbReference>
<keyword evidence="2" id="KW-0680">Restriction system</keyword>
<evidence type="ECO:0000313" key="5">
    <source>
        <dbReference type="EMBL" id="PHH96482.1"/>
    </source>
</evidence>
<keyword evidence="3" id="KW-0238">DNA-binding</keyword>
<dbReference type="Gene3D" id="3.90.220.20">
    <property type="entry name" value="DNA methylase specificity domains"/>
    <property type="match status" value="2"/>
</dbReference>
<dbReference type="InterPro" id="IPR051212">
    <property type="entry name" value="Type-I_RE_S_subunit"/>
</dbReference>
<dbReference type="InterPro" id="IPR044946">
    <property type="entry name" value="Restrct_endonuc_typeI_TRD_sf"/>
</dbReference>
<keyword evidence="5" id="KW-0378">Hydrolase</keyword>
<proteinExistence type="inferred from homology"/>
<evidence type="ECO:0000256" key="3">
    <source>
        <dbReference type="ARBA" id="ARBA00023125"/>
    </source>
</evidence>
<keyword evidence="5" id="KW-0540">Nuclease</keyword>
<dbReference type="GO" id="GO:0009307">
    <property type="term" value="P:DNA restriction-modification system"/>
    <property type="evidence" value="ECO:0007669"/>
    <property type="project" value="UniProtKB-KW"/>
</dbReference>
<dbReference type="GO" id="GO:0003677">
    <property type="term" value="F:DNA binding"/>
    <property type="evidence" value="ECO:0007669"/>
    <property type="project" value="UniProtKB-KW"/>
</dbReference>
<dbReference type="EMBL" id="NIRJ01000001">
    <property type="protein sequence ID" value="PHH96482.1"/>
    <property type="molecule type" value="Genomic_DNA"/>
</dbReference>
<dbReference type="GO" id="GO:0004519">
    <property type="term" value="F:endonuclease activity"/>
    <property type="evidence" value="ECO:0007669"/>
    <property type="project" value="UniProtKB-KW"/>
</dbReference>
<dbReference type="SUPFAM" id="SSF116734">
    <property type="entry name" value="DNA methylase specificity domain"/>
    <property type="match status" value="2"/>
</dbReference>
<evidence type="ECO:0000256" key="1">
    <source>
        <dbReference type="ARBA" id="ARBA00010923"/>
    </source>
</evidence>
<gene>
    <name evidence="5" type="ORF">CA840_03485</name>
</gene>
<protein>
    <submittedName>
        <fullName evidence="5">Restriction endonuclease subunit S</fullName>
    </submittedName>
</protein>
<organism evidence="5 6">
    <name type="scientific">Fusobacterium nucleatum subsp. polymorphum</name>
    <name type="common">Fusobacterium polymorphum</name>
    <dbReference type="NCBI Taxonomy" id="76857"/>
    <lineage>
        <taxon>Bacteria</taxon>
        <taxon>Fusobacteriati</taxon>
        <taxon>Fusobacteriota</taxon>
        <taxon>Fusobacteriia</taxon>
        <taxon>Fusobacteriales</taxon>
        <taxon>Fusobacteriaceae</taxon>
        <taxon>Fusobacterium</taxon>
    </lineage>
</organism>
<dbReference type="InterPro" id="IPR000055">
    <property type="entry name" value="Restrct_endonuc_typeI_TRD"/>
</dbReference>
<keyword evidence="5" id="KW-0255">Endonuclease</keyword>
<feature type="domain" description="Type I restriction modification DNA specificity" evidence="4">
    <location>
        <begin position="30"/>
        <end position="211"/>
    </location>
</feature>
<comment type="similarity">
    <text evidence="1">Belongs to the type-I restriction system S methylase family.</text>
</comment>
<dbReference type="AlphaFoldDB" id="A0A2C6AWS2"/>
<feature type="domain" description="Type I restriction modification DNA specificity" evidence="4">
    <location>
        <begin position="296"/>
        <end position="476"/>
    </location>
</feature>
<comment type="caution">
    <text evidence="5">The sequence shown here is derived from an EMBL/GenBank/DDBJ whole genome shotgun (WGS) entry which is preliminary data.</text>
</comment>
<sequence length="516" mass="60301">MAKNKKVEISLEEKLEKALIPVEEQPYKIPDNWVWTRLGEICEINPNKIKIEIDENELVDFIPMKNISEDSPEIIEKNFEKFKDLQKGYTQFIENDILFAKITPCMENGKTAIITDLKEKIGYGSTEFHILRSTKIINNKLLYNFLKQKRFRDDAKYNMTGSVGFRRVPTIFMKNYSFPLPPLDEQKRIVEKLDFLFDKIKKAKELIEEIKVDIENRKISILDRAFKGVLTSKWRNKNKVSDVKELLKSINEEKIKKWEEDCLQAEKDGNKKPKKPIIKEVRDMIVLVDEQPYKLPNNWVWVRLGDLGDYKKGPFGSSLTKSMFVEKGVDTIKVYEQKNAIQKDIKIGNYYITKNYFLEAMTGFEVNPNDIIVSCAGTVGETYIIPNNAEKGIINQALMKITLIEQIHKKYYLEYFDYFLKEEARRQSQGTAIKNIPSFKIFKEFPFPLPPLEEQQEIVRILDEVLENENKVKELLELEERIDVLEKSILNKAFKGELGTQNSNDEPAIELLKEIL</sequence>
<evidence type="ECO:0000259" key="4">
    <source>
        <dbReference type="Pfam" id="PF01420"/>
    </source>
</evidence>
<dbReference type="Proteomes" id="UP000225199">
    <property type="component" value="Unassembled WGS sequence"/>
</dbReference>
<dbReference type="RefSeq" id="WP_098978514.1">
    <property type="nucleotide sequence ID" value="NZ_NIRJ01000001.1"/>
</dbReference>
<evidence type="ECO:0000313" key="6">
    <source>
        <dbReference type="Proteomes" id="UP000225199"/>
    </source>
</evidence>
<dbReference type="PANTHER" id="PTHR43140:SF1">
    <property type="entry name" value="TYPE I RESTRICTION ENZYME ECOKI SPECIFICITY SUBUNIT"/>
    <property type="match status" value="1"/>
</dbReference>
<dbReference type="CDD" id="cd17260">
    <property type="entry name" value="RMtype1_S_EcoEI-TRD1-CR1_like"/>
    <property type="match status" value="1"/>
</dbReference>